<protein>
    <recommendedName>
        <fullName evidence="6">SAM-dependent MTase RsmB/NOP-type domain-containing protein</fullName>
    </recommendedName>
</protein>
<evidence type="ECO:0000313" key="7">
    <source>
        <dbReference type="EnsemblPlants" id="AET7Gv20770800.1"/>
    </source>
</evidence>
<dbReference type="InterPro" id="IPR049560">
    <property type="entry name" value="MeTrfase_RsmB-F_NOP2_cat"/>
</dbReference>
<dbReference type="InterPro" id="IPR023269">
    <property type="entry name" value="RCMT_subfamily_9"/>
</dbReference>
<feature type="binding site" evidence="5">
    <location>
        <position position="179"/>
    </location>
    <ligand>
        <name>S-adenosyl-L-methionine</name>
        <dbReference type="ChEBI" id="CHEBI:59789"/>
    </ligand>
</feature>
<dbReference type="Pfam" id="PF01189">
    <property type="entry name" value="Methyltr_RsmB-F"/>
    <property type="match status" value="2"/>
</dbReference>
<evidence type="ECO:0000256" key="2">
    <source>
        <dbReference type="ARBA" id="ARBA00022679"/>
    </source>
</evidence>
<evidence type="ECO:0000256" key="1">
    <source>
        <dbReference type="ARBA" id="ARBA00022603"/>
    </source>
</evidence>
<evidence type="ECO:0000256" key="5">
    <source>
        <dbReference type="PROSITE-ProRule" id="PRU01023"/>
    </source>
</evidence>
<dbReference type="InterPro" id="IPR001678">
    <property type="entry name" value="MeTrfase_RsmB-F_NOP2_dom"/>
</dbReference>
<accession>A0A453S039</accession>
<reference evidence="7" key="4">
    <citation type="submission" date="2019-03" db="UniProtKB">
        <authorList>
            <consortium name="EnsemblPlants"/>
        </authorList>
    </citation>
    <scope>IDENTIFICATION</scope>
</reference>
<dbReference type="SUPFAM" id="SSF53335">
    <property type="entry name" value="S-adenosyl-L-methionine-dependent methyltransferases"/>
    <property type="match status" value="1"/>
</dbReference>
<name>A0A453S039_AEGTS</name>
<keyword evidence="2 5" id="KW-0808">Transferase</keyword>
<dbReference type="PRINTS" id="PR02010">
    <property type="entry name" value="RCMT9"/>
</dbReference>
<evidence type="ECO:0000256" key="4">
    <source>
        <dbReference type="ARBA" id="ARBA00022884"/>
    </source>
</evidence>
<comment type="similarity">
    <text evidence="5">Belongs to the class I-like SAM-binding methyltransferase superfamily. RsmB/NOP family.</text>
</comment>
<dbReference type="Proteomes" id="UP000015105">
    <property type="component" value="Chromosome 7D"/>
</dbReference>
<reference evidence="7" key="5">
    <citation type="journal article" date="2021" name="G3 (Bethesda)">
        <title>Aegilops tauschii genome assembly Aet v5.0 features greater sequence contiguity and improved annotation.</title>
        <authorList>
            <person name="Wang L."/>
            <person name="Zhu T."/>
            <person name="Rodriguez J.C."/>
            <person name="Deal K.R."/>
            <person name="Dubcovsky J."/>
            <person name="McGuire P.E."/>
            <person name="Lux T."/>
            <person name="Spannagl M."/>
            <person name="Mayer K.F.X."/>
            <person name="Baldrich P."/>
            <person name="Meyers B.C."/>
            <person name="Huo N."/>
            <person name="Gu Y.Q."/>
            <person name="Zhou H."/>
            <person name="Devos K.M."/>
            <person name="Bennetzen J.L."/>
            <person name="Unver T."/>
            <person name="Budak H."/>
            <person name="Gulick P.J."/>
            <person name="Galiba G."/>
            <person name="Kalapos B."/>
            <person name="Nelson D.R."/>
            <person name="Li P."/>
            <person name="You F.M."/>
            <person name="Luo M.C."/>
            <person name="Dvorak J."/>
        </authorList>
    </citation>
    <scope>NUCLEOTIDE SEQUENCE [LARGE SCALE GENOMIC DNA]</scope>
    <source>
        <strain evidence="7">cv. AL8/78</strain>
    </source>
</reference>
<reference evidence="7" key="3">
    <citation type="journal article" date="2017" name="Nature">
        <title>Genome sequence of the progenitor of the wheat D genome Aegilops tauschii.</title>
        <authorList>
            <person name="Luo M.C."/>
            <person name="Gu Y.Q."/>
            <person name="Puiu D."/>
            <person name="Wang H."/>
            <person name="Twardziok S.O."/>
            <person name="Deal K.R."/>
            <person name="Huo N."/>
            <person name="Zhu T."/>
            <person name="Wang L."/>
            <person name="Wang Y."/>
            <person name="McGuire P.E."/>
            <person name="Liu S."/>
            <person name="Long H."/>
            <person name="Ramasamy R.K."/>
            <person name="Rodriguez J.C."/>
            <person name="Van S.L."/>
            <person name="Yuan L."/>
            <person name="Wang Z."/>
            <person name="Xia Z."/>
            <person name="Xiao L."/>
            <person name="Anderson O.D."/>
            <person name="Ouyang S."/>
            <person name="Liang Y."/>
            <person name="Zimin A.V."/>
            <person name="Pertea G."/>
            <person name="Qi P."/>
            <person name="Bennetzen J.L."/>
            <person name="Dai X."/>
            <person name="Dawson M.W."/>
            <person name="Muller H.G."/>
            <person name="Kugler K."/>
            <person name="Rivarola-Duarte L."/>
            <person name="Spannagl M."/>
            <person name="Mayer K.F.X."/>
            <person name="Lu F.H."/>
            <person name="Bevan M.W."/>
            <person name="Leroy P."/>
            <person name="Li P."/>
            <person name="You F.M."/>
            <person name="Sun Q."/>
            <person name="Liu Z."/>
            <person name="Lyons E."/>
            <person name="Wicker T."/>
            <person name="Salzberg S.L."/>
            <person name="Devos K.M."/>
            <person name="Dvorak J."/>
        </authorList>
    </citation>
    <scope>NUCLEOTIDE SEQUENCE [LARGE SCALE GENOMIC DNA]</scope>
    <source>
        <strain evidence="7">cv. AL8/78</strain>
    </source>
</reference>
<dbReference type="Gramene" id="AET7Gv20770800.1">
    <property type="protein sequence ID" value="AET7Gv20770800.1"/>
    <property type="gene ID" value="AET7Gv20770800"/>
</dbReference>
<proteinExistence type="inferred from homology"/>
<dbReference type="InterPro" id="IPR029063">
    <property type="entry name" value="SAM-dependent_MTases_sf"/>
</dbReference>
<dbReference type="PRINTS" id="PR02008">
    <property type="entry name" value="RCMTFAMILY"/>
</dbReference>
<sequence>MDSPEIPPSDRREERPPASLPLPAAFLEFLGENGLDPALYSKADTIPRYIRLKPGMESSVVTEIESELKCDLMRVSWLPDFYAIPPEIQIAGSKAYQQGKIYGIDAASGAAILALDVQSGDHVLDLCAAPGAKLCMLADMLGSSGSLTGVDVAKHRLAACRTMLQKYSLGDRSRLFVADGTSFSILPVNSNLGSMEGIFSRRIQSRFCFTSSARMNDLACFEFMLFVTAFVGIEDNGSIFSEWTSKRSWKDRQKSKKAKAAGSPHLPSTSEPELIYYGKDSGLVGLQKRYVLHPSTDAAACTSGYDKVLVDAECTHDGSIKHIQKFEFWGWKTLDRRVLNVERTGNLLHLQLGLLTNGFKLLKTGGSLVYSTCSLTVAQNENVVQQFLSKHPSAELLKINPADSWPCRSGGIQKTLRFDPATSQTSGLFVAKFVKL</sequence>
<reference evidence="8" key="1">
    <citation type="journal article" date="2014" name="Science">
        <title>Ancient hybridizations among the ancestral genomes of bread wheat.</title>
        <authorList>
            <consortium name="International Wheat Genome Sequencing Consortium,"/>
            <person name="Marcussen T."/>
            <person name="Sandve S.R."/>
            <person name="Heier L."/>
            <person name="Spannagl M."/>
            <person name="Pfeifer M."/>
            <person name="Jakobsen K.S."/>
            <person name="Wulff B.B."/>
            <person name="Steuernagel B."/>
            <person name="Mayer K.F."/>
            <person name="Olsen O.A."/>
        </authorList>
    </citation>
    <scope>NUCLEOTIDE SEQUENCE [LARGE SCALE GENOMIC DNA]</scope>
    <source>
        <strain evidence="8">cv. AL8/78</strain>
    </source>
</reference>
<keyword evidence="4 5" id="KW-0694">RNA-binding</keyword>
<evidence type="ECO:0000313" key="8">
    <source>
        <dbReference type="Proteomes" id="UP000015105"/>
    </source>
</evidence>
<dbReference type="GO" id="GO:0003723">
    <property type="term" value="F:RNA binding"/>
    <property type="evidence" value="ECO:0007669"/>
    <property type="project" value="UniProtKB-UniRule"/>
</dbReference>
<keyword evidence="3 5" id="KW-0949">S-adenosyl-L-methionine</keyword>
<keyword evidence="1 5" id="KW-0489">Methyltransferase</keyword>
<reference evidence="8" key="2">
    <citation type="journal article" date="2017" name="Nat. Plants">
        <title>The Aegilops tauschii genome reveals multiple impacts of transposons.</title>
        <authorList>
            <person name="Zhao G."/>
            <person name="Zou C."/>
            <person name="Li K."/>
            <person name="Wang K."/>
            <person name="Li T."/>
            <person name="Gao L."/>
            <person name="Zhang X."/>
            <person name="Wang H."/>
            <person name="Yang Z."/>
            <person name="Liu X."/>
            <person name="Jiang W."/>
            <person name="Mao L."/>
            <person name="Kong X."/>
            <person name="Jiao Y."/>
            <person name="Jia J."/>
        </authorList>
    </citation>
    <scope>NUCLEOTIDE SEQUENCE [LARGE SCALE GENOMIC DNA]</scope>
    <source>
        <strain evidence="8">cv. AL8/78</strain>
    </source>
</reference>
<evidence type="ECO:0000259" key="6">
    <source>
        <dbReference type="PROSITE" id="PS51686"/>
    </source>
</evidence>
<dbReference type="Gene3D" id="3.40.50.150">
    <property type="entry name" value="Vaccinia Virus protein VP39"/>
    <property type="match status" value="1"/>
</dbReference>
<dbReference type="PROSITE" id="PS51686">
    <property type="entry name" value="SAM_MT_RSMB_NOP"/>
    <property type="match status" value="1"/>
</dbReference>
<dbReference type="GO" id="GO:0001510">
    <property type="term" value="P:RNA methylation"/>
    <property type="evidence" value="ECO:0007669"/>
    <property type="project" value="InterPro"/>
</dbReference>
<dbReference type="AlphaFoldDB" id="A0A453S039"/>
<organism evidence="7 8">
    <name type="scientific">Aegilops tauschii subsp. strangulata</name>
    <name type="common">Goatgrass</name>
    <dbReference type="NCBI Taxonomy" id="200361"/>
    <lineage>
        <taxon>Eukaryota</taxon>
        <taxon>Viridiplantae</taxon>
        <taxon>Streptophyta</taxon>
        <taxon>Embryophyta</taxon>
        <taxon>Tracheophyta</taxon>
        <taxon>Spermatophyta</taxon>
        <taxon>Magnoliopsida</taxon>
        <taxon>Liliopsida</taxon>
        <taxon>Poales</taxon>
        <taxon>Poaceae</taxon>
        <taxon>BOP clade</taxon>
        <taxon>Pooideae</taxon>
        <taxon>Triticodae</taxon>
        <taxon>Triticeae</taxon>
        <taxon>Triticinae</taxon>
        <taxon>Aegilops</taxon>
    </lineage>
</organism>
<dbReference type="PANTHER" id="PTHR22807:SF16">
    <property type="entry name" value="SAM-DEPENDENT MTASE RSMB_NOP-TYPE DOMAIN-CONTAINING PROTEIN"/>
    <property type="match status" value="1"/>
</dbReference>
<comment type="caution">
    <text evidence="5">Lacks conserved residue(s) required for the propagation of feature annotation.</text>
</comment>
<feature type="active site" description="Nucleophile" evidence="5">
    <location>
        <position position="373"/>
    </location>
</feature>
<dbReference type="InterPro" id="IPR023267">
    <property type="entry name" value="RCMT"/>
</dbReference>
<evidence type="ECO:0000256" key="3">
    <source>
        <dbReference type="ARBA" id="ARBA00022691"/>
    </source>
</evidence>
<keyword evidence="8" id="KW-1185">Reference proteome</keyword>
<dbReference type="GO" id="GO:0008173">
    <property type="term" value="F:RNA methyltransferase activity"/>
    <property type="evidence" value="ECO:0007669"/>
    <property type="project" value="InterPro"/>
</dbReference>
<dbReference type="CDD" id="cd02440">
    <property type="entry name" value="AdoMet_MTases"/>
    <property type="match status" value="1"/>
</dbReference>
<dbReference type="PANTHER" id="PTHR22807">
    <property type="entry name" value="NOP2 YEAST -RELATED NOL1/NOP2/FMU SUN DOMAIN-CONTAINING"/>
    <property type="match status" value="1"/>
</dbReference>
<dbReference type="EnsemblPlants" id="AET7Gv20770800.1">
    <property type="protein sequence ID" value="AET7Gv20770800.1"/>
    <property type="gene ID" value="AET7Gv20770800"/>
</dbReference>
<feature type="binding site" evidence="5">
    <location>
        <position position="151"/>
    </location>
    <ligand>
        <name>S-adenosyl-L-methionine</name>
        <dbReference type="ChEBI" id="CHEBI:59789"/>
    </ligand>
</feature>
<feature type="domain" description="SAM-dependent MTase RsmB/NOP-type" evidence="6">
    <location>
        <begin position="35"/>
        <end position="436"/>
    </location>
</feature>